<keyword evidence="9 10" id="KW-0012">Acyltransferase</keyword>
<feature type="region of interest" description="ACP-binding" evidence="10">
    <location>
        <begin position="329"/>
        <end position="333"/>
    </location>
</feature>
<evidence type="ECO:0000313" key="14">
    <source>
        <dbReference type="EMBL" id="QDT18072.1"/>
    </source>
</evidence>
<dbReference type="InterPro" id="IPR013747">
    <property type="entry name" value="ACP_syn_III_C"/>
</dbReference>
<evidence type="ECO:0000256" key="3">
    <source>
        <dbReference type="ARBA" id="ARBA00022516"/>
    </source>
</evidence>
<feature type="active site" evidence="10">
    <location>
        <position position="328"/>
    </location>
</feature>
<evidence type="ECO:0000259" key="13">
    <source>
        <dbReference type="Pfam" id="PF08545"/>
    </source>
</evidence>
<evidence type="ECO:0000313" key="15">
    <source>
        <dbReference type="Proteomes" id="UP000318741"/>
    </source>
</evidence>
<evidence type="ECO:0000259" key="12">
    <source>
        <dbReference type="Pfam" id="PF08541"/>
    </source>
</evidence>
<dbReference type="OrthoDB" id="9815506at2"/>
<comment type="similarity">
    <text evidence="1 10">Belongs to the thiolase-like superfamily. FabH family.</text>
</comment>
<comment type="domain">
    <text evidence="10">The last Arg residue of the ACP-binding site is essential for the weak association between ACP/AcpP and FabH.</text>
</comment>
<name>A0A517PFC3_9PLAN</name>
<evidence type="ECO:0000256" key="8">
    <source>
        <dbReference type="ARBA" id="ARBA00023268"/>
    </source>
</evidence>
<dbReference type="KEGG" id="acaf:CA12_42110"/>
<dbReference type="GO" id="GO:0004315">
    <property type="term" value="F:3-oxoacyl-[acyl-carrier-protein] synthase activity"/>
    <property type="evidence" value="ECO:0007669"/>
    <property type="project" value="InterPro"/>
</dbReference>
<feature type="region of interest" description="Disordered" evidence="11">
    <location>
        <begin position="1"/>
        <end position="67"/>
    </location>
</feature>
<dbReference type="AlphaFoldDB" id="A0A517PFC3"/>
<dbReference type="Proteomes" id="UP000318741">
    <property type="component" value="Chromosome"/>
</dbReference>
<evidence type="ECO:0000256" key="5">
    <source>
        <dbReference type="ARBA" id="ARBA00022832"/>
    </source>
</evidence>
<evidence type="ECO:0000256" key="10">
    <source>
        <dbReference type="HAMAP-Rule" id="MF_01815"/>
    </source>
</evidence>
<evidence type="ECO:0000256" key="1">
    <source>
        <dbReference type="ARBA" id="ARBA00008642"/>
    </source>
</evidence>
<dbReference type="RefSeq" id="WP_145361047.1">
    <property type="nucleotide sequence ID" value="NZ_CP036265.1"/>
</dbReference>
<organism evidence="14 15">
    <name type="scientific">Alienimonas californiensis</name>
    <dbReference type="NCBI Taxonomy" id="2527989"/>
    <lineage>
        <taxon>Bacteria</taxon>
        <taxon>Pseudomonadati</taxon>
        <taxon>Planctomycetota</taxon>
        <taxon>Planctomycetia</taxon>
        <taxon>Planctomycetales</taxon>
        <taxon>Planctomycetaceae</taxon>
        <taxon>Alienimonas</taxon>
    </lineage>
</organism>
<comment type="function">
    <text evidence="10">Catalyzes the condensation reaction of fatty acid synthesis by the addition to an acyl acceptor of two carbons from malonyl-ACP. Catalyzes the first condensation reaction which initiates fatty acid synthesis and may therefore play a role in governing the total rate of fatty acid production. Possesses both acetoacetyl-ACP synthase and acetyl transacylase activities. Its substrate specificity determines the biosynthesis of branched-chain and/or straight-chain of fatty acids.</text>
</comment>
<protein>
    <recommendedName>
        <fullName evidence="10">Beta-ketoacyl-[acyl-carrier-protein] synthase III</fullName>
        <shortName evidence="10">Beta-ketoacyl-ACP synthase III</shortName>
        <shortName evidence="10">KAS III</shortName>
        <ecNumber evidence="10">2.3.1.180</ecNumber>
    </recommendedName>
    <alternativeName>
        <fullName evidence="10">3-oxoacyl-[acyl-carrier-protein] synthase 3</fullName>
    </alternativeName>
    <alternativeName>
        <fullName evidence="10">3-oxoacyl-[acyl-carrier-protein] synthase III</fullName>
    </alternativeName>
</protein>
<evidence type="ECO:0000256" key="11">
    <source>
        <dbReference type="SAM" id="MobiDB-lite"/>
    </source>
</evidence>
<comment type="subunit">
    <text evidence="10">Homodimer.</text>
</comment>
<evidence type="ECO:0000256" key="7">
    <source>
        <dbReference type="ARBA" id="ARBA00023160"/>
    </source>
</evidence>
<keyword evidence="8 10" id="KW-0511">Multifunctional enzyme</keyword>
<dbReference type="HAMAP" id="MF_01815">
    <property type="entry name" value="FabH"/>
    <property type="match status" value="1"/>
</dbReference>
<evidence type="ECO:0000256" key="4">
    <source>
        <dbReference type="ARBA" id="ARBA00022679"/>
    </source>
</evidence>
<dbReference type="GO" id="GO:0033818">
    <property type="term" value="F:beta-ketoacyl-acyl-carrier-protein synthase III activity"/>
    <property type="evidence" value="ECO:0007669"/>
    <property type="project" value="UniProtKB-UniRule"/>
</dbReference>
<keyword evidence="7 10" id="KW-0275">Fatty acid biosynthesis</keyword>
<dbReference type="GO" id="GO:0044550">
    <property type="term" value="P:secondary metabolite biosynthetic process"/>
    <property type="evidence" value="ECO:0007669"/>
    <property type="project" value="TreeGrafter"/>
</dbReference>
<dbReference type="EC" id="2.3.1.180" evidence="10"/>
<dbReference type="CDD" id="cd00830">
    <property type="entry name" value="KAS_III"/>
    <property type="match status" value="1"/>
</dbReference>
<dbReference type="Pfam" id="PF08545">
    <property type="entry name" value="ACP_syn_III"/>
    <property type="match status" value="1"/>
</dbReference>
<reference evidence="14 15" key="1">
    <citation type="submission" date="2019-02" db="EMBL/GenBank/DDBJ databases">
        <title>Deep-cultivation of Planctomycetes and their phenomic and genomic characterization uncovers novel biology.</title>
        <authorList>
            <person name="Wiegand S."/>
            <person name="Jogler M."/>
            <person name="Boedeker C."/>
            <person name="Pinto D."/>
            <person name="Vollmers J."/>
            <person name="Rivas-Marin E."/>
            <person name="Kohn T."/>
            <person name="Peeters S.H."/>
            <person name="Heuer A."/>
            <person name="Rast P."/>
            <person name="Oberbeckmann S."/>
            <person name="Bunk B."/>
            <person name="Jeske O."/>
            <person name="Meyerdierks A."/>
            <person name="Storesund J.E."/>
            <person name="Kallscheuer N."/>
            <person name="Luecker S."/>
            <person name="Lage O.M."/>
            <person name="Pohl T."/>
            <person name="Merkel B.J."/>
            <person name="Hornburger P."/>
            <person name="Mueller R.-W."/>
            <person name="Bruemmer F."/>
            <person name="Labrenz M."/>
            <person name="Spormann A.M."/>
            <person name="Op den Camp H."/>
            <person name="Overmann J."/>
            <person name="Amann R."/>
            <person name="Jetten M.S.M."/>
            <person name="Mascher T."/>
            <person name="Medema M.H."/>
            <person name="Devos D.P."/>
            <person name="Kaster A.-K."/>
            <person name="Ovreas L."/>
            <person name="Rohde M."/>
            <person name="Galperin M.Y."/>
            <person name="Jogler C."/>
        </authorList>
    </citation>
    <scope>NUCLEOTIDE SEQUENCE [LARGE SCALE GENOMIC DNA]</scope>
    <source>
        <strain evidence="14 15">CA12</strain>
    </source>
</reference>
<sequence>MNPAPPEFRSARPPAVPLSHLDTLPDAVASDGHAFRSPASASPLGDGRISEVPIEDLDPRPRKTPKYFRGSRRTQRLTGVRIVGTGAHVPHRIVTNEELEVRHGFEPGWIERRTGILERRYAPEDQATSDLCLPAARDALHAAGLRAADIDLLVVGTFTPDQACPSTANLVQHRLGLDAPAFDVQAACSGFMYALVTAAQYVANGNAKHALVIGADLNSRIVNPTEMTVAPLFGDGAGAVVLSAGGPDQGLVRYQLGSDGGGGPLLEIPHGGTRHPLTPEAVAEGRHYLSMDGRTVFKWAVEAIEHSIGYVLETEGLHPSEVAGYFLHQANIRILDHAAGCLGLDPQRVWNNLSRYGNTSAASIPLCLDEAVRKGRVEPGDALLLCGFGAGLTWGTGVLRW</sequence>
<keyword evidence="5 10" id="KW-0276">Fatty acid metabolism</keyword>
<feature type="active site" evidence="10">
    <location>
        <position position="188"/>
    </location>
</feature>
<gene>
    <name evidence="14" type="primary">fabH_2</name>
    <name evidence="10" type="synonym">fabH</name>
    <name evidence="14" type="ORF">CA12_42110</name>
</gene>
<feature type="active site" evidence="10">
    <location>
        <position position="358"/>
    </location>
</feature>
<feature type="domain" description="Beta-ketoacyl-[acyl-carrier-protein] synthase III C-terminal" evidence="12">
    <location>
        <begin position="312"/>
        <end position="401"/>
    </location>
</feature>
<dbReference type="SUPFAM" id="SSF53901">
    <property type="entry name" value="Thiolase-like"/>
    <property type="match status" value="1"/>
</dbReference>
<proteinExistence type="inferred from homology"/>
<dbReference type="EMBL" id="CP036265">
    <property type="protein sequence ID" value="QDT18072.1"/>
    <property type="molecule type" value="Genomic_DNA"/>
</dbReference>
<dbReference type="PANTHER" id="PTHR34069">
    <property type="entry name" value="3-OXOACYL-[ACYL-CARRIER-PROTEIN] SYNTHASE 3"/>
    <property type="match status" value="1"/>
</dbReference>
<evidence type="ECO:0000256" key="2">
    <source>
        <dbReference type="ARBA" id="ARBA00022490"/>
    </source>
</evidence>
<dbReference type="Gene3D" id="3.40.47.10">
    <property type="match status" value="1"/>
</dbReference>
<keyword evidence="15" id="KW-1185">Reference proteome</keyword>
<feature type="domain" description="Beta-ketoacyl-[acyl-carrier-protein] synthase III N-terminal" evidence="13">
    <location>
        <begin position="182"/>
        <end position="260"/>
    </location>
</feature>
<dbReference type="InterPro" id="IPR013751">
    <property type="entry name" value="ACP_syn_III_N"/>
</dbReference>
<keyword evidence="3 10" id="KW-0444">Lipid biosynthesis</keyword>
<dbReference type="UniPathway" id="UPA00094"/>
<comment type="catalytic activity">
    <reaction evidence="10">
        <text>malonyl-[ACP] + acetyl-CoA + H(+) = 3-oxobutanoyl-[ACP] + CO2 + CoA</text>
        <dbReference type="Rhea" id="RHEA:12080"/>
        <dbReference type="Rhea" id="RHEA-COMP:9623"/>
        <dbReference type="Rhea" id="RHEA-COMP:9625"/>
        <dbReference type="ChEBI" id="CHEBI:15378"/>
        <dbReference type="ChEBI" id="CHEBI:16526"/>
        <dbReference type="ChEBI" id="CHEBI:57287"/>
        <dbReference type="ChEBI" id="CHEBI:57288"/>
        <dbReference type="ChEBI" id="CHEBI:78449"/>
        <dbReference type="ChEBI" id="CHEBI:78450"/>
        <dbReference type="EC" id="2.3.1.180"/>
    </reaction>
</comment>
<dbReference type="GO" id="GO:0006633">
    <property type="term" value="P:fatty acid biosynthetic process"/>
    <property type="evidence" value="ECO:0007669"/>
    <property type="project" value="UniProtKB-UniRule"/>
</dbReference>
<keyword evidence="4 10" id="KW-0808">Transferase</keyword>
<dbReference type="PANTHER" id="PTHR34069:SF2">
    <property type="entry name" value="BETA-KETOACYL-[ACYL-CARRIER-PROTEIN] SYNTHASE III"/>
    <property type="match status" value="1"/>
</dbReference>
<dbReference type="InterPro" id="IPR004655">
    <property type="entry name" value="FabH"/>
</dbReference>
<dbReference type="NCBIfam" id="TIGR00747">
    <property type="entry name" value="fabH"/>
    <property type="match status" value="1"/>
</dbReference>
<dbReference type="Pfam" id="PF08541">
    <property type="entry name" value="ACP_syn_III_C"/>
    <property type="match status" value="1"/>
</dbReference>
<accession>A0A517PFC3</accession>
<keyword evidence="6 10" id="KW-0443">Lipid metabolism</keyword>
<evidence type="ECO:0000256" key="6">
    <source>
        <dbReference type="ARBA" id="ARBA00023098"/>
    </source>
</evidence>
<comment type="subcellular location">
    <subcellularLocation>
        <location evidence="10">Cytoplasm</location>
    </subcellularLocation>
</comment>
<keyword evidence="2 10" id="KW-0963">Cytoplasm</keyword>
<comment type="pathway">
    <text evidence="10">Lipid metabolism; fatty acid biosynthesis.</text>
</comment>
<dbReference type="GO" id="GO:0005737">
    <property type="term" value="C:cytoplasm"/>
    <property type="evidence" value="ECO:0007669"/>
    <property type="project" value="UniProtKB-SubCell"/>
</dbReference>
<dbReference type="InterPro" id="IPR016039">
    <property type="entry name" value="Thiolase-like"/>
</dbReference>
<dbReference type="NCBIfam" id="NF006829">
    <property type="entry name" value="PRK09352.1"/>
    <property type="match status" value="1"/>
</dbReference>
<evidence type="ECO:0000256" key="9">
    <source>
        <dbReference type="ARBA" id="ARBA00023315"/>
    </source>
</evidence>